<proteinExistence type="predicted"/>
<dbReference type="PANTHER" id="PTHR48135:SF1">
    <property type="entry name" value="KILA-N DOMAIN-CONTAINING PROTEIN"/>
    <property type="match status" value="1"/>
</dbReference>
<evidence type="ECO:0000313" key="2">
    <source>
        <dbReference type="EMBL" id="EAY06251.1"/>
    </source>
</evidence>
<dbReference type="Pfam" id="PF04383">
    <property type="entry name" value="KilA-N"/>
    <property type="match status" value="1"/>
</dbReference>
<accession>A2EM67</accession>
<organism evidence="2 3">
    <name type="scientific">Trichomonas vaginalis (strain ATCC PRA-98 / G3)</name>
    <dbReference type="NCBI Taxonomy" id="412133"/>
    <lineage>
        <taxon>Eukaryota</taxon>
        <taxon>Metamonada</taxon>
        <taxon>Parabasalia</taxon>
        <taxon>Trichomonadida</taxon>
        <taxon>Trichomonadidae</taxon>
        <taxon>Trichomonas</taxon>
    </lineage>
</organism>
<dbReference type="Proteomes" id="UP000001542">
    <property type="component" value="Unassembled WGS sequence"/>
</dbReference>
<dbReference type="AlphaFoldDB" id="A2EM67"/>
<dbReference type="PANTHER" id="PTHR48135">
    <property type="match status" value="1"/>
</dbReference>
<dbReference type="VEuPathDB" id="TrichDB:TVAGG3_0640970"/>
<dbReference type="InterPro" id="IPR018004">
    <property type="entry name" value="KilA/APSES_HTH"/>
</dbReference>
<dbReference type="RefSeq" id="XP_001318474.1">
    <property type="nucleotide sequence ID" value="XM_001318439.1"/>
</dbReference>
<dbReference type="PROSITE" id="PS51301">
    <property type="entry name" value="KILA_N"/>
    <property type="match status" value="1"/>
</dbReference>
<gene>
    <name evidence="2" type="ORF">TVAG_034300</name>
</gene>
<dbReference type="EMBL" id="DS113428">
    <property type="protein sequence ID" value="EAY06251.1"/>
    <property type="molecule type" value="Genomic_DNA"/>
</dbReference>
<feature type="domain" description="KilA-N" evidence="1">
    <location>
        <begin position="5"/>
        <end position="134"/>
    </location>
</feature>
<name>A2EM67_TRIV3</name>
<dbReference type="InParanoid" id="A2EM67"/>
<dbReference type="OrthoDB" id="6718656at2759"/>
<evidence type="ECO:0000313" key="3">
    <source>
        <dbReference type="Proteomes" id="UP000001542"/>
    </source>
</evidence>
<dbReference type="KEGG" id="tva:4764126"/>
<dbReference type="SMART" id="SM01252">
    <property type="entry name" value="KilA-N"/>
    <property type="match status" value="1"/>
</dbReference>
<sequence length="228" mass="26861">MAKHSQKALISLCIEVLRRDKDGYINATKMAREAGKLNHLNRFLNSAKMQEILEFWMNEYGRAKSGSTSKQAFCEEYTNRKNFDGCFLYKVHAGIPDEIKQVRGTYVDPRLVNYIAMWASPKYCIAVGKILDSIDKKVHEKLDEEELEDTVENAKPLFEQEVRKMCEKQIEHEREICYGYRDSPYELDQWEQEDLKREFREYELAKIALEAAEKKLKAWGCFVQKYCE</sequence>
<reference evidence="2" key="2">
    <citation type="journal article" date="2007" name="Science">
        <title>Draft genome sequence of the sexually transmitted pathogen Trichomonas vaginalis.</title>
        <authorList>
            <person name="Carlton J.M."/>
            <person name="Hirt R.P."/>
            <person name="Silva J.C."/>
            <person name="Delcher A.L."/>
            <person name="Schatz M."/>
            <person name="Zhao Q."/>
            <person name="Wortman J.R."/>
            <person name="Bidwell S.L."/>
            <person name="Alsmark U.C.M."/>
            <person name="Besteiro S."/>
            <person name="Sicheritz-Ponten T."/>
            <person name="Noel C.J."/>
            <person name="Dacks J.B."/>
            <person name="Foster P.G."/>
            <person name="Simillion C."/>
            <person name="Van de Peer Y."/>
            <person name="Miranda-Saavedra D."/>
            <person name="Barton G.J."/>
            <person name="Westrop G.D."/>
            <person name="Mueller S."/>
            <person name="Dessi D."/>
            <person name="Fiori P.L."/>
            <person name="Ren Q."/>
            <person name="Paulsen I."/>
            <person name="Zhang H."/>
            <person name="Bastida-Corcuera F.D."/>
            <person name="Simoes-Barbosa A."/>
            <person name="Brown M.T."/>
            <person name="Hayes R.D."/>
            <person name="Mukherjee M."/>
            <person name="Okumura C.Y."/>
            <person name="Schneider R."/>
            <person name="Smith A.J."/>
            <person name="Vanacova S."/>
            <person name="Villalvazo M."/>
            <person name="Haas B.J."/>
            <person name="Pertea M."/>
            <person name="Feldblyum T.V."/>
            <person name="Utterback T.R."/>
            <person name="Shu C.L."/>
            <person name="Osoegawa K."/>
            <person name="de Jong P.J."/>
            <person name="Hrdy I."/>
            <person name="Horvathova L."/>
            <person name="Zubacova Z."/>
            <person name="Dolezal P."/>
            <person name="Malik S.B."/>
            <person name="Logsdon J.M. Jr."/>
            <person name="Henze K."/>
            <person name="Gupta A."/>
            <person name="Wang C.C."/>
            <person name="Dunne R.L."/>
            <person name="Upcroft J.A."/>
            <person name="Upcroft P."/>
            <person name="White O."/>
            <person name="Salzberg S.L."/>
            <person name="Tang P."/>
            <person name="Chiu C.-H."/>
            <person name="Lee Y.-S."/>
            <person name="Embley T.M."/>
            <person name="Coombs G.H."/>
            <person name="Mottram J.C."/>
            <person name="Tachezy J."/>
            <person name="Fraser-Liggett C.M."/>
            <person name="Johnson P.J."/>
        </authorList>
    </citation>
    <scope>NUCLEOTIDE SEQUENCE [LARGE SCALE GENOMIC DNA]</scope>
    <source>
        <strain evidence="2">G3</strain>
    </source>
</reference>
<dbReference type="InterPro" id="IPR017880">
    <property type="entry name" value="KilA_N"/>
</dbReference>
<dbReference type="VEuPathDB" id="TrichDB:TVAG_TEG_DS113428_1_11"/>
<reference evidence="2" key="1">
    <citation type="submission" date="2006-10" db="EMBL/GenBank/DDBJ databases">
        <authorList>
            <person name="Amadeo P."/>
            <person name="Zhao Q."/>
            <person name="Wortman J."/>
            <person name="Fraser-Liggett C."/>
            <person name="Carlton J."/>
        </authorList>
    </citation>
    <scope>NUCLEOTIDE SEQUENCE</scope>
    <source>
        <strain evidence="2">G3</strain>
    </source>
</reference>
<evidence type="ECO:0000259" key="1">
    <source>
        <dbReference type="PROSITE" id="PS51301"/>
    </source>
</evidence>
<dbReference type="SMR" id="A2EM67"/>
<keyword evidence="3" id="KW-1185">Reference proteome</keyword>
<protein>
    <recommendedName>
        <fullName evidence="1">KilA-N domain-containing protein</fullName>
    </recommendedName>
</protein>